<protein>
    <submittedName>
        <fullName evidence="2">Uncharacterized protein, pyridoxamine 5'-phosphate oxidase (PNPOx-like) family</fullName>
    </submittedName>
</protein>
<dbReference type="EMBL" id="FOTS01000054">
    <property type="protein sequence ID" value="SFM20295.1"/>
    <property type="molecule type" value="Genomic_DNA"/>
</dbReference>
<feature type="domain" description="Pyridoxamine 5'-phosphate oxidase N-terminal" evidence="1">
    <location>
        <begin position="3"/>
        <end position="90"/>
    </location>
</feature>
<dbReference type="SUPFAM" id="SSF50475">
    <property type="entry name" value="FMN-binding split barrel"/>
    <property type="match status" value="1"/>
</dbReference>
<evidence type="ECO:0000313" key="3">
    <source>
        <dbReference type="Proteomes" id="UP000199520"/>
    </source>
</evidence>
<reference evidence="3" key="1">
    <citation type="submission" date="2016-10" db="EMBL/GenBank/DDBJ databases">
        <authorList>
            <person name="Varghese N."/>
            <person name="Submissions S."/>
        </authorList>
    </citation>
    <scope>NUCLEOTIDE SEQUENCE [LARGE SCALE GENOMIC DNA]</scope>
    <source>
        <strain evidence="3">DSM 13327</strain>
    </source>
</reference>
<dbReference type="PANTHER" id="PTHR34818">
    <property type="entry name" value="PROTEIN BLI-3"/>
    <property type="match status" value="1"/>
</dbReference>
<dbReference type="OrthoDB" id="9792542at2"/>
<dbReference type="Gene3D" id="2.30.110.10">
    <property type="entry name" value="Electron Transport, Fmn-binding Protein, Chain A"/>
    <property type="match status" value="1"/>
</dbReference>
<dbReference type="InterPro" id="IPR052917">
    <property type="entry name" value="Stress-Dev_Protein"/>
</dbReference>
<dbReference type="RefSeq" id="WP_090942560.1">
    <property type="nucleotide sequence ID" value="NZ_FOTS01000054.1"/>
</dbReference>
<evidence type="ECO:0000313" key="2">
    <source>
        <dbReference type="EMBL" id="SFM20295.1"/>
    </source>
</evidence>
<dbReference type="Proteomes" id="UP000199520">
    <property type="component" value="Unassembled WGS sequence"/>
</dbReference>
<dbReference type="InterPro" id="IPR012349">
    <property type="entry name" value="Split_barrel_FMN-bd"/>
</dbReference>
<dbReference type="AlphaFoldDB" id="A0A1I4NY17"/>
<name>A0A1I4NY17_9FIRM</name>
<dbReference type="PANTHER" id="PTHR34818:SF1">
    <property type="entry name" value="PROTEIN BLI-3"/>
    <property type="match status" value="1"/>
</dbReference>
<evidence type="ECO:0000259" key="1">
    <source>
        <dbReference type="Pfam" id="PF01243"/>
    </source>
</evidence>
<proteinExistence type="predicted"/>
<dbReference type="STRING" id="1123291.SAMN04490355_105424"/>
<keyword evidence="3" id="KW-1185">Reference proteome</keyword>
<sequence length="131" mass="14864">MNEVLTFLLDNKIFYIATVEGDIPKVRPFGFAMELEGKLYFCTNNQKKVYQQLKANPNFEVSTTSQTGEWLRLKGKAVFHSHSKTKQAALDAMPALSKMYSVDDSIFELFYAEEGEATFHDRKGASRAIVL</sequence>
<accession>A0A1I4NY17</accession>
<dbReference type="Pfam" id="PF01243">
    <property type="entry name" value="PNPOx_N"/>
    <property type="match status" value="1"/>
</dbReference>
<gene>
    <name evidence="2" type="ORF">SAMN04490355_105424</name>
</gene>
<dbReference type="InterPro" id="IPR011576">
    <property type="entry name" value="Pyridox_Oxase_N"/>
</dbReference>
<organism evidence="2 3">
    <name type="scientific">Pelosinus propionicus DSM 13327</name>
    <dbReference type="NCBI Taxonomy" id="1123291"/>
    <lineage>
        <taxon>Bacteria</taxon>
        <taxon>Bacillati</taxon>
        <taxon>Bacillota</taxon>
        <taxon>Negativicutes</taxon>
        <taxon>Selenomonadales</taxon>
        <taxon>Sporomusaceae</taxon>
        <taxon>Pelosinus</taxon>
    </lineage>
</organism>